<gene>
    <name evidence="8" type="ORF">SCHCODRAFT_84379</name>
</gene>
<evidence type="ECO:0000256" key="3">
    <source>
        <dbReference type="ARBA" id="ARBA00022490"/>
    </source>
</evidence>
<dbReference type="Pfam" id="PF10075">
    <property type="entry name" value="CSN8_PSD8_EIF3K"/>
    <property type="match status" value="1"/>
</dbReference>
<dbReference type="PANTHER" id="PTHR13339:SF0">
    <property type="entry name" value="COP9 SIGNALOSOME COMPLEX SUBUNIT 8"/>
    <property type="match status" value="1"/>
</dbReference>
<reference evidence="8 9" key="1">
    <citation type="journal article" date="2010" name="Nat. Biotechnol.">
        <title>Genome sequence of the model mushroom Schizophyllum commune.</title>
        <authorList>
            <person name="Ohm R.A."/>
            <person name="de Jong J.F."/>
            <person name="Lugones L.G."/>
            <person name="Aerts A."/>
            <person name="Kothe E."/>
            <person name="Stajich J.E."/>
            <person name="de Vries R.P."/>
            <person name="Record E."/>
            <person name="Levasseur A."/>
            <person name="Baker S.E."/>
            <person name="Bartholomew K.A."/>
            <person name="Coutinho P.M."/>
            <person name="Erdmann S."/>
            <person name="Fowler T.J."/>
            <person name="Gathman A.C."/>
            <person name="Lombard V."/>
            <person name="Henrissat B."/>
            <person name="Knabe N."/>
            <person name="Kuees U."/>
            <person name="Lilly W.W."/>
            <person name="Lindquist E."/>
            <person name="Lucas S."/>
            <person name="Magnuson J.K."/>
            <person name="Piumi F."/>
            <person name="Raudaskoski M."/>
            <person name="Salamov A."/>
            <person name="Schmutz J."/>
            <person name="Schwarze F.W.M.R."/>
            <person name="vanKuyk P.A."/>
            <person name="Horton J.S."/>
            <person name="Grigoriev I.V."/>
            <person name="Woesten H.A.B."/>
        </authorList>
    </citation>
    <scope>NUCLEOTIDE SEQUENCE [LARGE SCALE GENOMIC DNA]</scope>
    <source>
        <strain evidence="9">H4-8 / FGSC 9210</strain>
    </source>
</reference>
<dbReference type="GO" id="GO:0008180">
    <property type="term" value="C:COP9 signalosome"/>
    <property type="evidence" value="ECO:0007669"/>
    <property type="project" value="UniProtKB-KW"/>
</dbReference>
<dbReference type="InterPro" id="IPR033205">
    <property type="entry name" value="COP9_CSN8"/>
</dbReference>
<comment type="subcellular location">
    <subcellularLocation>
        <location evidence="2">Cytoplasm</location>
    </subcellularLocation>
    <subcellularLocation>
        <location evidence="1">Nucleus</location>
    </subcellularLocation>
</comment>
<dbReference type="Proteomes" id="UP000007431">
    <property type="component" value="Unassembled WGS sequence"/>
</dbReference>
<keyword evidence="9" id="KW-1185">Reference proteome</keyword>
<feature type="compositionally biased region" description="Low complexity" evidence="6">
    <location>
        <begin position="9"/>
        <end position="25"/>
    </location>
</feature>
<dbReference type="EMBL" id="GL377303">
    <property type="protein sequence ID" value="EFI99954.1"/>
    <property type="molecule type" value="Genomic_DNA"/>
</dbReference>
<dbReference type="eggNOG" id="KOG4414">
    <property type="taxonomic scope" value="Eukaryota"/>
</dbReference>
<feature type="region of interest" description="Disordered" evidence="6">
    <location>
        <begin position="1"/>
        <end position="34"/>
    </location>
</feature>
<evidence type="ECO:0000313" key="9">
    <source>
        <dbReference type="Proteomes" id="UP000007431"/>
    </source>
</evidence>
<dbReference type="STRING" id="578458.D8PV27"/>
<feature type="domain" description="CSN8/PSMD8/EIF3K" evidence="7">
    <location>
        <begin position="80"/>
        <end position="220"/>
    </location>
</feature>
<organism evidence="9">
    <name type="scientific">Schizophyllum commune (strain H4-8 / FGSC 9210)</name>
    <name type="common">Split gill fungus</name>
    <dbReference type="NCBI Taxonomy" id="578458"/>
    <lineage>
        <taxon>Eukaryota</taxon>
        <taxon>Fungi</taxon>
        <taxon>Dikarya</taxon>
        <taxon>Basidiomycota</taxon>
        <taxon>Agaricomycotina</taxon>
        <taxon>Agaricomycetes</taxon>
        <taxon>Agaricomycetidae</taxon>
        <taxon>Agaricales</taxon>
        <taxon>Schizophyllaceae</taxon>
        <taxon>Schizophyllum</taxon>
    </lineage>
</organism>
<evidence type="ECO:0000256" key="6">
    <source>
        <dbReference type="SAM" id="MobiDB-lite"/>
    </source>
</evidence>
<dbReference type="Gene3D" id="1.25.40.990">
    <property type="match status" value="1"/>
</dbReference>
<dbReference type="GeneID" id="9595381"/>
<dbReference type="GO" id="GO:0010387">
    <property type="term" value="P:COP9 signalosome assembly"/>
    <property type="evidence" value="ECO:0007669"/>
    <property type="project" value="InterPro"/>
</dbReference>
<evidence type="ECO:0000259" key="7">
    <source>
        <dbReference type="Pfam" id="PF10075"/>
    </source>
</evidence>
<evidence type="ECO:0000256" key="5">
    <source>
        <dbReference type="ARBA" id="ARBA00023242"/>
    </source>
</evidence>
<dbReference type="OMA" id="LASEKQW"/>
<dbReference type="KEGG" id="scm:SCHCO_02608122"/>
<proteinExistence type="predicted"/>
<protein>
    <recommendedName>
        <fullName evidence="7">CSN8/PSMD8/EIF3K domain-containing protein</fullName>
    </recommendedName>
</protein>
<evidence type="ECO:0000256" key="2">
    <source>
        <dbReference type="ARBA" id="ARBA00004496"/>
    </source>
</evidence>
<keyword evidence="5" id="KW-0539">Nucleus</keyword>
<evidence type="ECO:0000256" key="4">
    <source>
        <dbReference type="ARBA" id="ARBA00022790"/>
    </source>
</evidence>
<name>D8PV27_SCHCM</name>
<dbReference type="VEuPathDB" id="FungiDB:SCHCODRAFT_02608122"/>
<evidence type="ECO:0000256" key="1">
    <source>
        <dbReference type="ARBA" id="ARBA00004123"/>
    </source>
</evidence>
<accession>D8PV27</accession>
<dbReference type="InterPro" id="IPR033464">
    <property type="entry name" value="CSN8_PSD8_EIF3K"/>
</dbReference>
<keyword evidence="4" id="KW-0736">Signalosome</keyword>
<dbReference type="HOGENOM" id="CLU_094291_0_0_1"/>
<dbReference type="AlphaFoldDB" id="D8PV27"/>
<dbReference type="OrthoDB" id="5351233at2759"/>
<evidence type="ECO:0000313" key="8">
    <source>
        <dbReference type="EMBL" id="EFI99954.1"/>
    </source>
</evidence>
<dbReference type="PANTHER" id="PTHR13339">
    <property type="entry name" value="COP9 SIGNALOSOME COMPLEX SUBUNIT 8"/>
    <property type="match status" value="1"/>
</dbReference>
<keyword evidence="3" id="KW-0963">Cytoplasm</keyword>
<sequence>MSTDPAPPATTASAPGLSASSSSSSKNKAPERAPDDTVFRSAFAGISATVAQGQYADVVALAERADLIGDSNSPARLLVIAPMVLAYLIVDDLTPARFALSRLPEQLHGLPIVQGLNSLVALTWQRRYDQVYSRVETLVNVANDFEEPITQVLHALLRQFLDSFRERTFQLLSRAYTEVPLNLVATYLGLPAEQIIPAAQARGWAYDEASKVFKPVKPKPATATAAKTEISSLNTFHFVAHSVGKLET</sequence>
<dbReference type="GO" id="GO:0000338">
    <property type="term" value="P:protein deneddylation"/>
    <property type="evidence" value="ECO:0007669"/>
    <property type="project" value="InterPro"/>
</dbReference>
<dbReference type="GO" id="GO:0005737">
    <property type="term" value="C:cytoplasm"/>
    <property type="evidence" value="ECO:0007669"/>
    <property type="project" value="UniProtKB-SubCell"/>
</dbReference>
<dbReference type="InParanoid" id="D8PV27"/>